<dbReference type="PANTHER" id="PTHR42908:SF3">
    <property type="entry name" value="ELONGATION FACTOR-LIKE GTPASE 1"/>
    <property type="match status" value="1"/>
</dbReference>
<dbReference type="AlphaFoldDB" id="A0A0L0F336"/>
<protein>
    <submittedName>
        <fullName evidence="1">Uncharacterized protein</fullName>
    </submittedName>
</protein>
<dbReference type="Proteomes" id="UP000054560">
    <property type="component" value="Unassembled WGS sequence"/>
</dbReference>
<feature type="non-terminal residue" evidence="1">
    <location>
        <position position="1"/>
    </location>
</feature>
<reference evidence="1 2" key="1">
    <citation type="submission" date="2011-02" db="EMBL/GenBank/DDBJ databases">
        <title>The Genome Sequence of Sphaeroforma arctica JP610.</title>
        <authorList>
            <consortium name="The Broad Institute Genome Sequencing Platform"/>
            <person name="Russ C."/>
            <person name="Cuomo C."/>
            <person name="Young S.K."/>
            <person name="Zeng Q."/>
            <person name="Gargeya S."/>
            <person name="Alvarado L."/>
            <person name="Berlin A."/>
            <person name="Chapman S.B."/>
            <person name="Chen Z."/>
            <person name="Freedman E."/>
            <person name="Gellesch M."/>
            <person name="Goldberg J."/>
            <person name="Griggs A."/>
            <person name="Gujja S."/>
            <person name="Heilman E."/>
            <person name="Heiman D."/>
            <person name="Howarth C."/>
            <person name="Mehta T."/>
            <person name="Neiman D."/>
            <person name="Pearson M."/>
            <person name="Roberts A."/>
            <person name="Saif S."/>
            <person name="Shea T."/>
            <person name="Shenoy N."/>
            <person name="Sisk P."/>
            <person name="Stolte C."/>
            <person name="Sykes S."/>
            <person name="White J."/>
            <person name="Yandava C."/>
            <person name="Burger G."/>
            <person name="Gray M.W."/>
            <person name="Holland P.W.H."/>
            <person name="King N."/>
            <person name="Lang F.B.F."/>
            <person name="Roger A.J."/>
            <person name="Ruiz-Trillo I."/>
            <person name="Haas B."/>
            <person name="Nusbaum C."/>
            <person name="Birren B."/>
        </authorList>
    </citation>
    <scope>NUCLEOTIDE SEQUENCE [LARGE SCALE GENOMIC DNA]</scope>
    <source>
        <strain evidence="1 2">JP610</strain>
    </source>
</reference>
<dbReference type="PANTHER" id="PTHR42908">
    <property type="entry name" value="TRANSLATION ELONGATION FACTOR-RELATED"/>
    <property type="match status" value="1"/>
</dbReference>
<dbReference type="OrthoDB" id="364892at2759"/>
<name>A0A0L0F336_9EUKA</name>
<dbReference type="STRING" id="667725.A0A0L0F336"/>
<dbReference type="Gene3D" id="2.40.30.10">
    <property type="entry name" value="Translation factors"/>
    <property type="match status" value="1"/>
</dbReference>
<gene>
    <name evidence="1" type="ORF">SARC_16896</name>
</gene>
<accession>A0A0L0F336</accession>
<organism evidence="1 2">
    <name type="scientific">Sphaeroforma arctica JP610</name>
    <dbReference type="NCBI Taxonomy" id="667725"/>
    <lineage>
        <taxon>Eukaryota</taxon>
        <taxon>Ichthyosporea</taxon>
        <taxon>Ichthyophonida</taxon>
        <taxon>Sphaeroforma</taxon>
    </lineage>
</organism>
<dbReference type="GeneID" id="25917400"/>
<dbReference type="eggNOG" id="KOG0467">
    <property type="taxonomic scope" value="Eukaryota"/>
</dbReference>
<dbReference type="SUPFAM" id="SSF50447">
    <property type="entry name" value="Translation proteins"/>
    <property type="match status" value="1"/>
</dbReference>
<dbReference type="EMBL" id="KQ250770">
    <property type="protein sequence ID" value="KNC70573.1"/>
    <property type="molecule type" value="Genomic_DNA"/>
</dbReference>
<dbReference type="GO" id="GO:0005829">
    <property type="term" value="C:cytosol"/>
    <property type="evidence" value="ECO:0007669"/>
    <property type="project" value="TreeGrafter"/>
</dbReference>
<dbReference type="GO" id="GO:1990904">
    <property type="term" value="C:ribonucleoprotein complex"/>
    <property type="evidence" value="ECO:0007669"/>
    <property type="project" value="TreeGrafter"/>
</dbReference>
<proteinExistence type="predicted"/>
<dbReference type="InterPro" id="IPR009000">
    <property type="entry name" value="Transl_B-barrel_sf"/>
</dbReference>
<dbReference type="RefSeq" id="XP_014144475.1">
    <property type="nucleotide sequence ID" value="XM_014289000.1"/>
</dbReference>
<evidence type="ECO:0000313" key="2">
    <source>
        <dbReference type="Proteomes" id="UP000054560"/>
    </source>
</evidence>
<keyword evidence="2" id="KW-1185">Reference proteome</keyword>
<dbReference type="GO" id="GO:0003924">
    <property type="term" value="F:GTPase activity"/>
    <property type="evidence" value="ECO:0007669"/>
    <property type="project" value="TreeGrafter"/>
</dbReference>
<dbReference type="GO" id="GO:0043022">
    <property type="term" value="F:ribosome binding"/>
    <property type="evidence" value="ECO:0007669"/>
    <property type="project" value="TreeGrafter"/>
</dbReference>
<sequence length="85" mass="8843">PKHSPNNPVDSAQCAKVAITELYIVMGKDLMSVDCVTAGNICGVGGLAKHVYKNATLASSPLAPALFSMNSNEAPIVRVAVEAFK</sequence>
<feature type="non-terminal residue" evidence="1">
    <location>
        <position position="85"/>
    </location>
</feature>
<evidence type="ECO:0000313" key="1">
    <source>
        <dbReference type="EMBL" id="KNC70573.1"/>
    </source>
</evidence>
<dbReference type="GO" id="GO:0042256">
    <property type="term" value="P:cytosolic ribosome assembly"/>
    <property type="evidence" value="ECO:0007669"/>
    <property type="project" value="TreeGrafter"/>
</dbReference>